<name>A0ABS7BP89_9SPHN</name>
<comment type="caution">
    <text evidence="2">The sequence shown here is derived from an EMBL/GenBank/DDBJ whole genome shotgun (WGS) entry which is preliminary data.</text>
</comment>
<dbReference type="RefSeq" id="WP_183922007.1">
    <property type="nucleotide sequence ID" value="NZ_JAHXZN010000003.1"/>
</dbReference>
<feature type="domain" description="Endoribonuclease L-PSP/chorismate mutase-like" evidence="1">
    <location>
        <begin position="9"/>
        <end position="144"/>
    </location>
</feature>
<evidence type="ECO:0000313" key="3">
    <source>
        <dbReference type="Proteomes" id="UP000759103"/>
    </source>
</evidence>
<evidence type="ECO:0000313" key="2">
    <source>
        <dbReference type="EMBL" id="MBW6531401.1"/>
    </source>
</evidence>
<dbReference type="EMBL" id="JAHXZN010000003">
    <property type="protein sequence ID" value="MBW6531401.1"/>
    <property type="molecule type" value="Genomic_DNA"/>
</dbReference>
<dbReference type="Gene3D" id="3.30.1330.40">
    <property type="entry name" value="RutC-like"/>
    <property type="match status" value="1"/>
</dbReference>
<dbReference type="InterPro" id="IPR013813">
    <property type="entry name" value="Endoribo_LPSP/chorism_mut-like"/>
</dbReference>
<dbReference type="Proteomes" id="UP000759103">
    <property type="component" value="Unassembled WGS sequence"/>
</dbReference>
<reference evidence="2 3" key="1">
    <citation type="submission" date="2021-07" db="EMBL/GenBank/DDBJ databases">
        <title>Sphingomonas sp.</title>
        <authorList>
            <person name="Feng G."/>
            <person name="Li J."/>
            <person name="Pan M."/>
        </authorList>
    </citation>
    <scope>NUCLEOTIDE SEQUENCE [LARGE SCALE GENOMIC DNA]</scope>
    <source>
        <strain evidence="2 3">RRHST34</strain>
    </source>
</reference>
<dbReference type="CDD" id="cd02199">
    <property type="entry name" value="YjgF_YER057c_UK114_like_1"/>
    <property type="match status" value="1"/>
</dbReference>
<dbReference type="PANTHER" id="PTHR43760:SF1">
    <property type="entry name" value="ENDORIBONUCLEASE L-PSP_CHORISMATE MUTASE-LIKE DOMAIN-CONTAINING PROTEIN"/>
    <property type="match status" value="1"/>
</dbReference>
<dbReference type="Pfam" id="PF14588">
    <property type="entry name" value="YjgF_endoribonc"/>
    <property type="match status" value="1"/>
</dbReference>
<dbReference type="SUPFAM" id="SSF55298">
    <property type="entry name" value="YjgF-like"/>
    <property type="match status" value="1"/>
</dbReference>
<sequence length="156" mass="15912">MTDRIDRALAELGLTLPQAAAPVAAYVPVVAAGGFLHVSGQLPFKDGAVVTGRLGDDVSLEQGQDAAQRCALMLVAQLKAHLGSLEQVTRVVKLGVFVNSTADFTDQPKVANGASELMVKLFGDAGKHARSAVGVAALPLGAAVEVDAIVEVAASL</sequence>
<protein>
    <submittedName>
        <fullName evidence="2">RidA family protein</fullName>
    </submittedName>
</protein>
<keyword evidence="3" id="KW-1185">Reference proteome</keyword>
<accession>A0ABS7BP89</accession>
<gene>
    <name evidence="2" type="ORF">KZ820_11715</name>
</gene>
<organism evidence="2 3">
    <name type="scientific">Sphingomonas citri</name>
    <dbReference type="NCBI Taxonomy" id="2862499"/>
    <lineage>
        <taxon>Bacteria</taxon>
        <taxon>Pseudomonadati</taxon>
        <taxon>Pseudomonadota</taxon>
        <taxon>Alphaproteobacteria</taxon>
        <taxon>Sphingomonadales</taxon>
        <taxon>Sphingomonadaceae</taxon>
        <taxon>Sphingomonas</taxon>
    </lineage>
</organism>
<dbReference type="InterPro" id="IPR035959">
    <property type="entry name" value="RutC-like_sf"/>
</dbReference>
<evidence type="ECO:0000259" key="1">
    <source>
        <dbReference type="Pfam" id="PF14588"/>
    </source>
</evidence>
<dbReference type="PANTHER" id="PTHR43760">
    <property type="entry name" value="ENDORIBONUCLEASE-RELATED"/>
    <property type="match status" value="1"/>
</dbReference>
<proteinExistence type="predicted"/>